<dbReference type="EMBL" id="BOMW01000002">
    <property type="protein sequence ID" value="GIF02513.1"/>
    <property type="molecule type" value="Genomic_DNA"/>
</dbReference>
<gene>
    <name evidence="2" type="ORF">Asi03nite_00510</name>
</gene>
<organism evidence="2 3">
    <name type="scientific">Actinoplanes siamensis</name>
    <dbReference type="NCBI Taxonomy" id="1223317"/>
    <lineage>
        <taxon>Bacteria</taxon>
        <taxon>Bacillati</taxon>
        <taxon>Actinomycetota</taxon>
        <taxon>Actinomycetes</taxon>
        <taxon>Micromonosporales</taxon>
        <taxon>Micromonosporaceae</taxon>
        <taxon>Actinoplanes</taxon>
    </lineage>
</organism>
<dbReference type="SUPFAM" id="SSF56235">
    <property type="entry name" value="N-terminal nucleophile aminohydrolases (Ntn hydrolases)"/>
    <property type="match status" value="1"/>
</dbReference>
<reference evidence="2" key="1">
    <citation type="submission" date="2021-01" db="EMBL/GenBank/DDBJ databases">
        <title>Whole genome shotgun sequence of Actinoplanes siamensis NBRC 109076.</title>
        <authorList>
            <person name="Komaki H."/>
            <person name="Tamura T."/>
        </authorList>
    </citation>
    <scope>NUCLEOTIDE SEQUENCE</scope>
    <source>
        <strain evidence="2">NBRC 109076</strain>
    </source>
</reference>
<feature type="region of interest" description="Disordered" evidence="1">
    <location>
        <begin position="82"/>
        <end position="115"/>
    </location>
</feature>
<dbReference type="InterPro" id="IPR029055">
    <property type="entry name" value="Ntn_hydrolases_N"/>
</dbReference>
<keyword evidence="3" id="KW-1185">Reference proteome</keyword>
<name>A0A919KAJ4_9ACTN</name>
<accession>A0A919KAJ4</accession>
<evidence type="ECO:0000313" key="3">
    <source>
        <dbReference type="Proteomes" id="UP000629619"/>
    </source>
</evidence>
<dbReference type="AlphaFoldDB" id="A0A919KAJ4"/>
<evidence type="ECO:0000313" key="2">
    <source>
        <dbReference type="EMBL" id="GIF02513.1"/>
    </source>
</evidence>
<proteinExistence type="predicted"/>
<sequence>MLRRWFAATQDGVIFGSEPKAILAHPDFRAVLDADGLRDIPGHAMFRGMREVKPGHTVRVSRAGLTGQAYWRLAVREHTDSLEQTTSSAWRPGSTSASPSPIRGWSTTRSTSPGR</sequence>
<evidence type="ECO:0000256" key="1">
    <source>
        <dbReference type="SAM" id="MobiDB-lite"/>
    </source>
</evidence>
<comment type="caution">
    <text evidence="2">The sequence shown here is derived from an EMBL/GenBank/DDBJ whole genome shotgun (WGS) entry which is preliminary data.</text>
</comment>
<dbReference type="Gene3D" id="3.60.20.10">
    <property type="entry name" value="Glutamine Phosphoribosylpyrophosphate, subunit 1, domain 1"/>
    <property type="match status" value="1"/>
</dbReference>
<dbReference type="Proteomes" id="UP000629619">
    <property type="component" value="Unassembled WGS sequence"/>
</dbReference>
<protein>
    <submittedName>
        <fullName evidence="2">Uncharacterized protein</fullName>
    </submittedName>
</protein>